<reference evidence="2 3" key="1">
    <citation type="journal article" date="2024" name="Front. Microbiol.">
        <title>Transcriptomic insights into the dominance of two phototrophs throughout the water column of a tropical hypersaline-alkaline crater lake (Dziani Dzaha, Mayotte).</title>
        <authorList>
            <person name="Duperron S."/>
            <person name="Halary S."/>
            <person name="Bouly J.-P."/>
            <person name="Roussel T."/>
            <person name="Hugoni M."/>
            <person name="Bruto M."/>
            <person name="Oger P."/>
            <person name="Duval C."/>
            <person name="Woo A."/>
            <person name="Jezequiel D."/>
            <person name="Ader M."/>
            <person name="Leboulanger C."/>
            <person name="Agogue H."/>
            <person name="Grossi V."/>
            <person name="Trousselier M."/>
            <person name="Bernard C."/>
        </authorList>
    </citation>
    <scope>NUCLEOTIDE SEQUENCE [LARGE SCALE GENOMIC DNA]</scope>
    <source>
        <strain evidence="2 3">PMC 851.14</strain>
    </source>
</reference>
<accession>A0ABU9EI78</accession>
<sequence>MPRKKKRGVTTLYSETKVKIGVSLTPTGAKLLSTTAKELGLSRSEFVERIARGDFKISMDEEGTTISLANTNTQTEVDDQSDDSPAITAELEKRSAEYDQLQQEYETLQKQVIEQANTIAELEQKLGHFPELQAQLENSVPAKEYHHVQQELQQHKDSITDLKKQLKRIGELESKLANTVSLEDHEALKQQNQETLNQLQSQLGDSQKLQQQLEQQKSTVADLQSQLKQTVTAEVHQKLQQQLEQQKSTVADLQSQLKQTVTAEVHQKLQQQLEQQKSTVADLQSQLKQTVTAEVHQKLQQQLEQQKSTVADWQSQLKQTVAAEVHQKLQQQLEQHKSTVADLQSQLSASVSMDTYQKLEQEAEQHKNLINQLQEQLENRQTEIAEVRQKLTRIAELEAMISQTVPADKYSALQIQSEHQRYMVETMKKQLWDLVSSDHNLEFGELETVDGLVKCCGLVRQKLESQTRAISALQQRTQELQSLAMLAESHLNKWSNRIFSKTY</sequence>
<evidence type="ECO:0000256" key="1">
    <source>
        <dbReference type="SAM" id="Coils"/>
    </source>
</evidence>
<comment type="caution">
    <text evidence="2">The sequence shown here is derived from an EMBL/GenBank/DDBJ whole genome shotgun (WGS) entry which is preliminary data.</text>
</comment>
<dbReference type="RefSeq" id="WP_046320878.1">
    <property type="nucleotide sequence ID" value="NZ_JBBWYZ010000006.1"/>
</dbReference>
<protein>
    <submittedName>
        <fullName evidence="2">CopG family transcriptional regulator</fullName>
    </submittedName>
</protein>
<organism evidence="2 3">
    <name type="scientific">Limnospira fusiformis PMC 851.14</name>
    <dbReference type="NCBI Taxonomy" id="2219512"/>
    <lineage>
        <taxon>Bacteria</taxon>
        <taxon>Bacillati</taxon>
        <taxon>Cyanobacteriota</taxon>
        <taxon>Cyanophyceae</taxon>
        <taxon>Oscillatoriophycideae</taxon>
        <taxon>Oscillatoriales</taxon>
        <taxon>Sirenicapillariaceae</taxon>
        <taxon>Limnospira</taxon>
    </lineage>
</organism>
<evidence type="ECO:0000313" key="2">
    <source>
        <dbReference type="EMBL" id="MEK9511634.1"/>
    </source>
</evidence>
<feature type="coiled-coil region" evidence="1">
    <location>
        <begin position="91"/>
        <end position="390"/>
    </location>
</feature>
<evidence type="ECO:0000313" key="3">
    <source>
        <dbReference type="Proteomes" id="UP001387447"/>
    </source>
</evidence>
<dbReference type="Proteomes" id="UP001387447">
    <property type="component" value="Unassembled WGS sequence"/>
</dbReference>
<gene>
    <name evidence="2" type="ORF">AAEJ74_08000</name>
</gene>
<dbReference type="Gene3D" id="1.10.287.1490">
    <property type="match status" value="1"/>
</dbReference>
<name>A0ABU9EI78_LIMFS</name>
<keyword evidence="1" id="KW-0175">Coiled coil</keyword>
<keyword evidence="3" id="KW-1185">Reference proteome</keyword>
<dbReference type="EMBL" id="JBBWYZ010000006">
    <property type="protein sequence ID" value="MEK9511634.1"/>
    <property type="molecule type" value="Genomic_DNA"/>
</dbReference>
<proteinExistence type="predicted"/>